<name>A0ABU8NTG0_9SPHI</name>
<dbReference type="EMBL" id="JBBEUB010000008">
    <property type="protein sequence ID" value="MEJ2904891.1"/>
    <property type="molecule type" value="Genomic_DNA"/>
</dbReference>
<protein>
    <submittedName>
        <fullName evidence="1">Uncharacterized protein</fullName>
    </submittedName>
</protein>
<dbReference type="RefSeq" id="WP_288882668.1">
    <property type="nucleotide sequence ID" value="NZ_CBFGNQ010000008.1"/>
</dbReference>
<sequence length="45" mass="5287">MMWLKKIITPLLALPLLFLFPSCEKERIDADGRQVTEVRKQIPFT</sequence>
<comment type="caution">
    <text evidence="1">The sequence shown here is derived from an EMBL/GenBank/DDBJ whole genome shotgun (WGS) entry which is preliminary data.</text>
</comment>
<dbReference type="Proteomes" id="UP001378956">
    <property type="component" value="Unassembled WGS sequence"/>
</dbReference>
<reference evidence="1 2" key="1">
    <citation type="submission" date="2024-03" db="EMBL/GenBank/DDBJ databases">
        <title>Sequence of Lycoming College Course Isolates.</title>
        <authorList>
            <person name="Plotts O."/>
            <person name="Newman J."/>
        </authorList>
    </citation>
    <scope>NUCLEOTIDE SEQUENCE [LARGE SCALE GENOMIC DNA]</scope>
    <source>
        <strain evidence="1 2">CJB-3</strain>
    </source>
</reference>
<evidence type="ECO:0000313" key="1">
    <source>
        <dbReference type="EMBL" id="MEJ2904891.1"/>
    </source>
</evidence>
<organism evidence="1 2">
    <name type="scientific">Pedobacter panaciterrae</name>
    <dbReference type="NCBI Taxonomy" id="363849"/>
    <lineage>
        <taxon>Bacteria</taxon>
        <taxon>Pseudomonadati</taxon>
        <taxon>Bacteroidota</taxon>
        <taxon>Sphingobacteriia</taxon>
        <taxon>Sphingobacteriales</taxon>
        <taxon>Sphingobacteriaceae</taxon>
        <taxon>Pedobacter</taxon>
    </lineage>
</organism>
<proteinExistence type="predicted"/>
<gene>
    <name evidence="1" type="ORF">WAE58_20770</name>
</gene>
<accession>A0ABU8NTG0</accession>
<keyword evidence="2" id="KW-1185">Reference proteome</keyword>
<evidence type="ECO:0000313" key="2">
    <source>
        <dbReference type="Proteomes" id="UP001378956"/>
    </source>
</evidence>